<dbReference type="InterPro" id="IPR051612">
    <property type="entry name" value="Teichoic_Acid_Biosynth"/>
</dbReference>
<keyword evidence="7" id="KW-1133">Transmembrane helix</keyword>
<keyword evidence="7" id="KW-0812">Transmembrane</keyword>
<protein>
    <recommendedName>
        <fullName evidence="10">CDP-glycerol--glycerophosphate glycerophosphotransferase</fullName>
    </recommendedName>
</protein>
<dbReference type="EMBL" id="WFLM01000003">
    <property type="protein sequence ID" value="KAB8039069.1"/>
    <property type="molecule type" value="Genomic_DNA"/>
</dbReference>
<gene>
    <name evidence="8" type="ORF">GCL60_09450</name>
</gene>
<dbReference type="InterPro" id="IPR043149">
    <property type="entry name" value="TagF_N"/>
</dbReference>
<keyword evidence="4" id="KW-0808">Transferase</keyword>
<reference evidence="8 9" key="1">
    <citation type="submission" date="2019-10" db="EMBL/GenBank/DDBJ databases">
        <title>New species of Slilvanegrellaceae.</title>
        <authorList>
            <person name="Pitt A."/>
            <person name="Hahn M.W."/>
        </authorList>
    </citation>
    <scope>NUCLEOTIDE SEQUENCE [LARGE SCALE GENOMIC DNA]</scope>
    <source>
        <strain evidence="8 9">SP-Ram-0.45-NSY-1</strain>
    </source>
</reference>
<evidence type="ECO:0000256" key="3">
    <source>
        <dbReference type="ARBA" id="ARBA00022475"/>
    </source>
</evidence>
<dbReference type="GO" id="GO:0019350">
    <property type="term" value="P:teichoic acid biosynthetic process"/>
    <property type="evidence" value="ECO:0007669"/>
    <property type="project" value="UniProtKB-KW"/>
</dbReference>
<keyword evidence="6 7" id="KW-0472">Membrane</keyword>
<evidence type="ECO:0000313" key="8">
    <source>
        <dbReference type="EMBL" id="KAB8039069.1"/>
    </source>
</evidence>
<dbReference type="GO" id="GO:0047355">
    <property type="term" value="F:CDP-glycerol glycerophosphotransferase activity"/>
    <property type="evidence" value="ECO:0007669"/>
    <property type="project" value="InterPro"/>
</dbReference>
<evidence type="ECO:0000256" key="4">
    <source>
        <dbReference type="ARBA" id="ARBA00022679"/>
    </source>
</evidence>
<evidence type="ECO:0000256" key="7">
    <source>
        <dbReference type="SAM" id="Phobius"/>
    </source>
</evidence>
<dbReference type="InterPro" id="IPR007554">
    <property type="entry name" value="Glycerophosphate_synth"/>
</dbReference>
<accession>A0A6N6VWK5</accession>
<name>A0A6N6VWK5_9BACT</name>
<dbReference type="RefSeq" id="WP_153420468.1">
    <property type="nucleotide sequence ID" value="NZ_WFLM01000003.1"/>
</dbReference>
<comment type="similarity">
    <text evidence="2">Belongs to the CDP-glycerol glycerophosphotransferase family.</text>
</comment>
<evidence type="ECO:0000256" key="5">
    <source>
        <dbReference type="ARBA" id="ARBA00022944"/>
    </source>
</evidence>
<dbReference type="Gene3D" id="3.40.50.12580">
    <property type="match status" value="1"/>
</dbReference>
<keyword evidence="9" id="KW-1185">Reference proteome</keyword>
<evidence type="ECO:0000313" key="9">
    <source>
        <dbReference type="Proteomes" id="UP000437748"/>
    </source>
</evidence>
<dbReference type="GO" id="GO:0005886">
    <property type="term" value="C:plasma membrane"/>
    <property type="evidence" value="ECO:0007669"/>
    <property type="project" value="UniProtKB-SubCell"/>
</dbReference>
<dbReference type="PANTHER" id="PTHR37316:SF3">
    <property type="entry name" value="TEICHOIC ACID GLYCEROL-PHOSPHATE TRANSFERASE"/>
    <property type="match status" value="1"/>
</dbReference>
<dbReference type="InterPro" id="IPR043148">
    <property type="entry name" value="TagF_C"/>
</dbReference>
<dbReference type="OrthoDB" id="9802649at2"/>
<comment type="caution">
    <text evidence="8">The sequence shown here is derived from an EMBL/GenBank/DDBJ whole genome shotgun (WGS) entry which is preliminary data.</text>
</comment>
<evidence type="ECO:0000256" key="2">
    <source>
        <dbReference type="ARBA" id="ARBA00010488"/>
    </source>
</evidence>
<evidence type="ECO:0008006" key="10">
    <source>
        <dbReference type="Google" id="ProtNLM"/>
    </source>
</evidence>
<evidence type="ECO:0000256" key="1">
    <source>
        <dbReference type="ARBA" id="ARBA00004202"/>
    </source>
</evidence>
<keyword evidence="3" id="KW-1003">Cell membrane</keyword>
<keyword evidence="5" id="KW-0777">Teichoic acid biosynthesis</keyword>
<dbReference type="SUPFAM" id="SSF53756">
    <property type="entry name" value="UDP-Glycosyltransferase/glycogen phosphorylase"/>
    <property type="match status" value="1"/>
</dbReference>
<dbReference type="PANTHER" id="PTHR37316">
    <property type="entry name" value="TEICHOIC ACID GLYCEROL-PHOSPHATE PRIMASE"/>
    <property type="match status" value="1"/>
</dbReference>
<dbReference type="Proteomes" id="UP000437748">
    <property type="component" value="Unassembled WGS sequence"/>
</dbReference>
<feature type="transmembrane region" description="Helical" evidence="7">
    <location>
        <begin position="16"/>
        <end position="34"/>
    </location>
</feature>
<dbReference type="Gene3D" id="3.40.50.11820">
    <property type="match status" value="1"/>
</dbReference>
<proteinExistence type="inferred from homology"/>
<organism evidence="8 9">
    <name type="scientific">Silvanigrella paludirubra</name>
    <dbReference type="NCBI Taxonomy" id="2499159"/>
    <lineage>
        <taxon>Bacteria</taxon>
        <taxon>Pseudomonadati</taxon>
        <taxon>Bdellovibrionota</taxon>
        <taxon>Oligoflexia</taxon>
        <taxon>Silvanigrellales</taxon>
        <taxon>Silvanigrellaceae</taxon>
        <taxon>Silvanigrella</taxon>
    </lineage>
</organism>
<evidence type="ECO:0000256" key="6">
    <source>
        <dbReference type="ARBA" id="ARBA00023136"/>
    </source>
</evidence>
<dbReference type="AlphaFoldDB" id="A0A6N6VWK5"/>
<dbReference type="Pfam" id="PF04464">
    <property type="entry name" value="Glyphos_transf"/>
    <property type="match status" value="1"/>
</dbReference>
<comment type="subcellular location">
    <subcellularLocation>
        <location evidence="1">Cell membrane</location>
        <topology evidence="1">Peripheral membrane protein</topology>
    </subcellularLocation>
</comment>
<sequence>MGKNKKFLIHLISNKISLFVSILFYPLYLFLGLLRKTRLINGKYYVLSAASGKLINDNSKYLLLNYRNNPKFIYLVKEKSLLKFKKEYNLNIEYFYTLKAFYYLIFAKKFFLSHGTYDLSPIFMNRVSVIQLWHGVPLKKVVNDIQRNNSIFKKILFYFYPQLNYSYCDQLLVGGDKCMLSHAFQKPLDHCQKIGFPRYLAFDKNFSDVNSDILYNQELKNLEKFKKEGMKLIVYAPTYRQYDDSKEIITTLKSLQSLENCIIIYKGHVIGSQLHLDESSKNKIYIYKEPDPYPLMNICDVLITDYSSLFIDYSVTGKPFILYMHDYEKYKKTVGLYYDLKNDFKELSCFNPEELLKLVNSFLNSNVNIKPFIQVKNDFILKDNRLLFNIKEFEQKLL</sequence>